<dbReference type="AlphaFoldDB" id="A0A432VXP2"/>
<evidence type="ECO:0008006" key="3">
    <source>
        <dbReference type="Google" id="ProtNLM"/>
    </source>
</evidence>
<name>A0A432VXP2_9GAMM</name>
<dbReference type="PANTHER" id="PTHR39328">
    <property type="entry name" value="BLL2871 PROTEIN"/>
    <property type="match status" value="1"/>
</dbReference>
<evidence type="ECO:0000313" key="2">
    <source>
        <dbReference type="Proteomes" id="UP000288212"/>
    </source>
</evidence>
<dbReference type="RefSeq" id="WP_126790448.1">
    <property type="nucleotide sequence ID" value="NZ_PIPI01000001.1"/>
</dbReference>
<accession>A0A432VXP2</accession>
<gene>
    <name evidence="1" type="ORF">CWE06_01015</name>
</gene>
<dbReference type="InterPro" id="IPR029055">
    <property type="entry name" value="Ntn_hydrolases_N"/>
</dbReference>
<reference evidence="1 2" key="1">
    <citation type="journal article" date="2011" name="Front. Microbiol.">
        <title>Genomic signatures of strain selection and enhancement in Bacillus atrophaeus var. globigii, a historical biowarfare simulant.</title>
        <authorList>
            <person name="Gibbons H.S."/>
            <person name="Broomall S.M."/>
            <person name="McNew L.A."/>
            <person name="Daligault H."/>
            <person name="Chapman C."/>
            <person name="Bruce D."/>
            <person name="Karavis M."/>
            <person name="Krepps M."/>
            <person name="McGregor P.A."/>
            <person name="Hong C."/>
            <person name="Park K.H."/>
            <person name="Akmal A."/>
            <person name="Feldman A."/>
            <person name="Lin J.S."/>
            <person name="Chang W.E."/>
            <person name="Higgs B.W."/>
            <person name="Demirev P."/>
            <person name="Lindquist J."/>
            <person name="Liem A."/>
            <person name="Fochler E."/>
            <person name="Read T.D."/>
            <person name="Tapia R."/>
            <person name="Johnson S."/>
            <person name="Bishop-Lilly K.A."/>
            <person name="Detter C."/>
            <person name="Han C."/>
            <person name="Sozhamannan S."/>
            <person name="Rosenzweig C.N."/>
            <person name="Skowronski E.W."/>
        </authorList>
    </citation>
    <scope>NUCLEOTIDE SEQUENCE [LARGE SCALE GENOMIC DNA]</scope>
    <source>
        <strain evidence="1 2">AK5</strain>
    </source>
</reference>
<dbReference type="Proteomes" id="UP000288212">
    <property type="component" value="Unassembled WGS sequence"/>
</dbReference>
<dbReference type="EMBL" id="PIPI01000001">
    <property type="protein sequence ID" value="RUO21470.1"/>
    <property type="molecule type" value="Genomic_DNA"/>
</dbReference>
<dbReference type="OrthoDB" id="9790012at2"/>
<protein>
    <recommendedName>
        <fullName evidence="3">DUF1028 domain-containing protein</fullName>
    </recommendedName>
</protein>
<dbReference type="InterPro" id="IPR010430">
    <property type="entry name" value="DUF1028"/>
</dbReference>
<comment type="caution">
    <text evidence="1">The sequence shown here is derived from an EMBL/GenBank/DDBJ whole genome shotgun (WGS) entry which is preliminary data.</text>
</comment>
<dbReference type="Pfam" id="PF06267">
    <property type="entry name" value="DUF1028"/>
    <property type="match status" value="1"/>
</dbReference>
<keyword evidence="2" id="KW-1185">Reference proteome</keyword>
<proteinExistence type="predicted"/>
<organism evidence="1 2">
    <name type="scientific">Aliidiomarina haloalkalitolerans</name>
    <dbReference type="NCBI Taxonomy" id="859059"/>
    <lineage>
        <taxon>Bacteria</taxon>
        <taxon>Pseudomonadati</taxon>
        <taxon>Pseudomonadota</taxon>
        <taxon>Gammaproteobacteria</taxon>
        <taxon>Alteromonadales</taxon>
        <taxon>Idiomarinaceae</taxon>
        <taxon>Aliidiomarina</taxon>
    </lineage>
</organism>
<dbReference type="PANTHER" id="PTHR39328:SF1">
    <property type="entry name" value="BLL2871 PROTEIN"/>
    <property type="match status" value="1"/>
</dbReference>
<dbReference type="Gene3D" id="3.60.20.10">
    <property type="entry name" value="Glutamine Phosphoribosylpyrophosphate, subunit 1, domain 1"/>
    <property type="match status" value="1"/>
</dbReference>
<sequence>MSQFAVNASSSIATFTLAAREPESNTLAIATASNFLAVGSLVPWIHSQTGLIVSQSFANPNAAGAALESLQHGDSVQQAMQTFLSDDPIAKQRQVGILALNGDCELYTGSDCIPAVESVQGDNYFVLGNMLKPGTCEAIAQTFTHCRREGYDLGDAMLKAMVAGQQAGGDKRGKLAAALLMKRPNAGYLNSSDTFVDLRVDAHPRPLSQLRDLYSLFKLYNPQHFNFHMIKLEQLKAHQLQLFNEVIQALAAGSKTVERPEEIAEVLHAHNLGANYDADNQRVSELFLQEAHALLRLLTTTV</sequence>
<evidence type="ECO:0000313" key="1">
    <source>
        <dbReference type="EMBL" id="RUO21470.1"/>
    </source>
</evidence>
<dbReference type="SUPFAM" id="SSF56235">
    <property type="entry name" value="N-terminal nucleophile aminohydrolases (Ntn hydrolases)"/>
    <property type="match status" value="1"/>
</dbReference>